<keyword evidence="5" id="KW-0812">Transmembrane</keyword>
<evidence type="ECO:0000313" key="7">
    <source>
        <dbReference type="Proteomes" id="UP000180098"/>
    </source>
</evidence>
<dbReference type="PANTHER" id="PTHR22550:SF5">
    <property type="entry name" value="LEUCINE ZIPPER PROTEIN 4"/>
    <property type="match status" value="1"/>
</dbReference>
<dbReference type="PIRSF" id="PIRSF005690">
    <property type="entry name" value="GerBA"/>
    <property type="match status" value="1"/>
</dbReference>
<reference evidence="6 7" key="1">
    <citation type="submission" date="2016-10" db="EMBL/GenBank/DDBJ databases">
        <title>Draft genome sequences of four alkaliphilic bacteria belonging to the Anaerobacillus genus.</title>
        <authorList>
            <person name="Bassil N.M."/>
            <person name="Lloyd J.R."/>
        </authorList>
    </citation>
    <scope>NUCLEOTIDE SEQUENCE [LARGE SCALE GENOMIC DNA]</scope>
    <source>
        <strain evidence="6 7">DSM 15340</strain>
    </source>
</reference>
<feature type="transmembrane region" description="Helical" evidence="5">
    <location>
        <begin position="414"/>
        <end position="439"/>
    </location>
</feature>
<comment type="subcellular location">
    <subcellularLocation>
        <location evidence="4">Cell membrane</location>
    </subcellularLocation>
    <subcellularLocation>
        <location evidence="1">Membrane</location>
        <topology evidence="1">Multi-pass membrane protein</topology>
    </subcellularLocation>
</comment>
<evidence type="ECO:0000256" key="4">
    <source>
        <dbReference type="PIRNR" id="PIRNR005690"/>
    </source>
</evidence>
<sequence>MTNTIYHNLDKNLSKIKSDLGNSSDLSIRKIHVNVQKSLLVAILYMEGLSDKDLIETSIIKSLLEKNKDALSIGAILDNVKEKNLTIPKISEVSDYSELYTALLSGETLLLVDGYNKALMANTPKWEARSVDEPSTEAVIRGPKEGFVENIIVNSALLRRRIKDKNLWLETKEIGSVTKTSVSFMYLKDTANDGVVNEVRNKLSQINTDAILESGFIEEYIEDTHYSPFPTVFNSERPDVIAAGILEGRVAILIDGTPFVLLVPALFTHFFQSPEDYYNRSDFGLIRFLRLFCLFIALLGPSFFIALTTFHQETIPTILLVSLAAQREGVPFPALLEAFLMEITFEILREAGIRMPRMVGQALSIVGALVIGQAAVEAGFVSAAMVIVVAITAISSFVIPSYDLAIAIRLLRFVIMILAATFGFFGIIVGLLAILLHLAHLRSFQTPYMTNFGPFIFRNQKDNVFRFPIPSINKNKKTFKPSK</sequence>
<accession>A0A1S2LPE7</accession>
<dbReference type="InterPro" id="IPR004995">
    <property type="entry name" value="Spore_Ger"/>
</dbReference>
<feature type="transmembrane region" description="Helical" evidence="5">
    <location>
        <begin position="382"/>
        <end position="402"/>
    </location>
</feature>
<comment type="caution">
    <text evidence="6">The sequence shown here is derived from an EMBL/GenBank/DDBJ whole genome shotgun (WGS) entry which is preliminary data.</text>
</comment>
<dbReference type="PANTHER" id="PTHR22550">
    <property type="entry name" value="SPORE GERMINATION PROTEIN"/>
    <property type="match status" value="1"/>
</dbReference>
<proteinExistence type="inferred from homology"/>
<dbReference type="OrthoDB" id="9772630at2"/>
<protein>
    <submittedName>
        <fullName evidence="6">Spore germination protein</fullName>
    </submittedName>
</protein>
<evidence type="ECO:0000256" key="5">
    <source>
        <dbReference type="SAM" id="Phobius"/>
    </source>
</evidence>
<evidence type="ECO:0000256" key="2">
    <source>
        <dbReference type="ARBA" id="ARBA00005278"/>
    </source>
</evidence>
<keyword evidence="5" id="KW-1133">Transmembrane helix</keyword>
<dbReference type="Proteomes" id="UP000180098">
    <property type="component" value="Unassembled WGS sequence"/>
</dbReference>
<evidence type="ECO:0000256" key="1">
    <source>
        <dbReference type="ARBA" id="ARBA00004141"/>
    </source>
</evidence>
<feature type="transmembrane region" description="Helical" evidence="5">
    <location>
        <begin position="250"/>
        <end position="271"/>
    </location>
</feature>
<dbReference type="AlphaFoldDB" id="A0A1S2LPE7"/>
<keyword evidence="7" id="KW-1185">Reference proteome</keyword>
<feature type="transmembrane region" description="Helical" evidence="5">
    <location>
        <begin position="291"/>
        <end position="310"/>
    </location>
</feature>
<dbReference type="GO" id="GO:0009847">
    <property type="term" value="P:spore germination"/>
    <property type="evidence" value="ECO:0007669"/>
    <property type="project" value="UniProtKB-UniRule"/>
</dbReference>
<dbReference type="Pfam" id="PF03323">
    <property type="entry name" value="GerA"/>
    <property type="match status" value="1"/>
</dbReference>
<gene>
    <name evidence="6" type="ORF">BKP35_07025</name>
</gene>
<dbReference type="RefSeq" id="WP_071312668.1">
    <property type="nucleotide sequence ID" value="NZ_MLQQ01000009.1"/>
</dbReference>
<dbReference type="GO" id="GO:0005886">
    <property type="term" value="C:plasma membrane"/>
    <property type="evidence" value="ECO:0007669"/>
    <property type="project" value="UniProtKB-SubCell"/>
</dbReference>
<organism evidence="6 7">
    <name type="scientific">Anaerobacillus arseniciselenatis</name>
    <dbReference type="NCBI Taxonomy" id="85682"/>
    <lineage>
        <taxon>Bacteria</taxon>
        <taxon>Bacillati</taxon>
        <taxon>Bacillota</taxon>
        <taxon>Bacilli</taxon>
        <taxon>Bacillales</taxon>
        <taxon>Bacillaceae</taxon>
        <taxon>Anaerobacillus</taxon>
    </lineage>
</organism>
<comment type="similarity">
    <text evidence="2 4">Belongs to the GerABKA family.</text>
</comment>
<dbReference type="InterPro" id="IPR050768">
    <property type="entry name" value="UPF0353/GerABKA_families"/>
</dbReference>
<keyword evidence="3 4" id="KW-0472">Membrane</keyword>
<evidence type="ECO:0000256" key="3">
    <source>
        <dbReference type="ARBA" id="ARBA00023136"/>
    </source>
</evidence>
<dbReference type="EMBL" id="MLQQ01000009">
    <property type="protein sequence ID" value="OIJ14246.1"/>
    <property type="molecule type" value="Genomic_DNA"/>
</dbReference>
<feature type="transmembrane region" description="Helical" evidence="5">
    <location>
        <begin position="360"/>
        <end position="376"/>
    </location>
</feature>
<evidence type="ECO:0000313" key="6">
    <source>
        <dbReference type="EMBL" id="OIJ14246.1"/>
    </source>
</evidence>
<name>A0A1S2LPE7_9BACI</name>